<protein>
    <submittedName>
        <fullName evidence="6">Transcription factor SOX-17</fullName>
    </submittedName>
</protein>
<evidence type="ECO:0000259" key="5">
    <source>
        <dbReference type="PROSITE" id="PS50118"/>
    </source>
</evidence>
<dbReference type="SUPFAM" id="SSF47095">
    <property type="entry name" value="HMG-box"/>
    <property type="match status" value="1"/>
</dbReference>
<feature type="DNA-binding region" description="HMG box" evidence="3">
    <location>
        <begin position="36"/>
        <end position="104"/>
    </location>
</feature>
<evidence type="ECO:0000313" key="7">
    <source>
        <dbReference type="Proteomes" id="UP001470230"/>
    </source>
</evidence>
<feature type="compositionally biased region" description="Acidic residues" evidence="4">
    <location>
        <begin position="19"/>
        <end position="30"/>
    </location>
</feature>
<name>A0ABR2KWU0_9EUKA</name>
<dbReference type="EMBL" id="JAPFFF010000003">
    <property type="protein sequence ID" value="KAK8895569.1"/>
    <property type="molecule type" value="Genomic_DNA"/>
</dbReference>
<dbReference type="InterPro" id="IPR036910">
    <property type="entry name" value="HMG_box_dom_sf"/>
</dbReference>
<gene>
    <name evidence="6" type="ORF">M9Y10_024039</name>
</gene>
<feature type="compositionally biased region" description="Polar residues" evidence="4">
    <location>
        <begin position="8"/>
        <end position="17"/>
    </location>
</feature>
<evidence type="ECO:0000256" key="3">
    <source>
        <dbReference type="PROSITE-ProRule" id="PRU00267"/>
    </source>
</evidence>
<organism evidence="6 7">
    <name type="scientific">Tritrichomonas musculus</name>
    <dbReference type="NCBI Taxonomy" id="1915356"/>
    <lineage>
        <taxon>Eukaryota</taxon>
        <taxon>Metamonada</taxon>
        <taxon>Parabasalia</taxon>
        <taxon>Tritrichomonadida</taxon>
        <taxon>Tritrichomonadidae</taxon>
        <taxon>Tritrichomonas</taxon>
    </lineage>
</organism>
<dbReference type="Pfam" id="PF00505">
    <property type="entry name" value="HMG_box"/>
    <property type="match status" value="1"/>
</dbReference>
<feature type="region of interest" description="Disordered" evidence="4">
    <location>
        <begin position="1"/>
        <end position="37"/>
    </location>
</feature>
<dbReference type="Gene3D" id="1.10.30.10">
    <property type="entry name" value="High mobility group box domain"/>
    <property type="match status" value="1"/>
</dbReference>
<evidence type="ECO:0000256" key="1">
    <source>
        <dbReference type="ARBA" id="ARBA00023125"/>
    </source>
</evidence>
<dbReference type="InterPro" id="IPR050140">
    <property type="entry name" value="SRY-related_HMG-box_TF-like"/>
</dbReference>
<dbReference type="InterPro" id="IPR009071">
    <property type="entry name" value="HMG_box_dom"/>
</dbReference>
<keyword evidence="7" id="KW-1185">Reference proteome</keyword>
<dbReference type="PROSITE" id="PS50118">
    <property type="entry name" value="HMG_BOX_2"/>
    <property type="match status" value="1"/>
</dbReference>
<proteinExistence type="predicted"/>
<dbReference type="PANTHER" id="PTHR10270:SF161">
    <property type="entry name" value="SEX-DETERMINING REGION Y PROTEIN"/>
    <property type="match status" value="1"/>
</dbReference>
<keyword evidence="2" id="KW-0804">Transcription</keyword>
<reference evidence="6 7" key="1">
    <citation type="submission" date="2024-04" db="EMBL/GenBank/DDBJ databases">
        <title>Tritrichomonas musculus Genome.</title>
        <authorList>
            <person name="Alves-Ferreira E."/>
            <person name="Grigg M."/>
            <person name="Lorenzi H."/>
            <person name="Galac M."/>
        </authorList>
    </citation>
    <scope>NUCLEOTIDE SEQUENCE [LARGE SCALE GENOMIC DNA]</scope>
    <source>
        <strain evidence="6 7">EAF2021</strain>
    </source>
</reference>
<evidence type="ECO:0000256" key="4">
    <source>
        <dbReference type="SAM" id="MobiDB-lite"/>
    </source>
</evidence>
<evidence type="ECO:0000313" key="6">
    <source>
        <dbReference type="EMBL" id="KAK8895569.1"/>
    </source>
</evidence>
<dbReference type="SMART" id="SM00398">
    <property type="entry name" value="HMG"/>
    <property type="match status" value="1"/>
</dbReference>
<evidence type="ECO:0000256" key="2">
    <source>
        <dbReference type="ARBA" id="ARBA00023163"/>
    </source>
</evidence>
<comment type="caution">
    <text evidence="6">The sequence shown here is derived from an EMBL/GenBank/DDBJ whole genome shotgun (WGS) entry which is preliminary data.</text>
</comment>
<dbReference type="PANTHER" id="PTHR10270">
    <property type="entry name" value="SOX TRANSCRIPTION FACTOR"/>
    <property type="match status" value="1"/>
</dbReference>
<sequence length="290" mass="32758">MEEESDKSVFTKQQNISGDAEETFTGDDLSDPTNKSRRPPNAYILYCLEKRTELRNIHPELPNIEISRMLGQNWKSLEEVARRPYKEKAKLLQTEFKKEHPDYKYEKARKKRITQEILMANNKTSSNSNNLNNLNNLNLNLNYFSNTLSSLLSANGGLDGAQGSTGIDLAQISRLMKCFQEIKQKQQVQLNQTYQNQNQNSYQTNNTLQQDFQQQNELNELMTEPNAQNDNIIGDNSNLGLLQLPAFPLNASPISANPGSSLGLSLTGADAPSFASDFSYLSTDFQTQFD</sequence>
<feature type="domain" description="HMG box" evidence="5">
    <location>
        <begin position="36"/>
        <end position="104"/>
    </location>
</feature>
<keyword evidence="1 3" id="KW-0238">DNA-binding</keyword>
<dbReference type="Proteomes" id="UP001470230">
    <property type="component" value="Unassembled WGS sequence"/>
</dbReference>
<accession>A0ABR2KWU0</accession>
<keyword evidence="3" id="KW-0539">Nucleus</keyword>